<accession>A0A1Y2E8Y7</accession>
<dbReference type="EMBL" id="MCOG01000047">
    <property type="protein sequence ID" value="ORY68028.1"/>
    <property type="molecule type" value="Genomic_DNA"/>
</dbReference>
<dbReference type="Proteomes" id="UP000193920">
    <property type="component" value="Unassembled WGS sequence"/>
</dbReference>
<feature type="chain" id="PRO_5012124142" description="Secreted protein" evidence="1">
    <location>
        <begin position="26"/>
        <end position="106"/>
    </location>
</feature>
<evidence type="ECO:0000313" key="2">
    <source>
        <dbReference type="EMBL" id="ORY68028.1"/>
    </source>
</evidence>
<evidence type="ECO:0008006" key="4">
    <source>
        <dbReference type="Google" id="ProtNLM"/>
    </source>
</evidence>
<feature type="non-terminal residue" evidence="2">
    <location>
        <position position="106"/>
    </location>
</feature>
<evidence type="ECO:0000313" key="3">
    <source>
        <dbReference type="Proteomes" id="UP000193920"/>
    </source>
</evidence>
<name>A0A1Y2E8Y7_9FUNG</name>
<comment type="caution">
    <text evidence="2">The sequence shown here is derived from an EMBL/GenBank/DDBJ whole genome shotgun (WGS) entry which is preliminary data.</text>
</comment>
<dbReference type="OrthoDB" id="2825031at2759"/>
<keyword evidence="1" id="KW-0732">Signal</keyword>
<gene>
    <name evidence="2" type="ORF">LY90DRAFT_405758</name>
</gene>
<feature type="signal peptide" evidence="1">
    <location>
        <begin position="1"/>
        <end position="25"/>
    </location>
</feature>
<keyword evidence="3" id="KW-1185">Reference proteome</keyword>
<proteinExistence type="predicted"/>
<evidence type="ECO:0000256" key="1">
    <source>
        <dbReference type="SAM" id="SignalP"/>
    </source>
</evidence>
<dbReference type="AlphaFoldDB" id="A0A1Y2E8Y7"/>
<protein>
    <recommendedName>
        <fullName evidence="4">Secreted protein</fullName>
    </recommendedName>
</protein>
<sequence>MRVQNRLYHILNILQISLVLPSAFAELNGKCYNNGITGICLYESKCTQYNGNTSIGNCPNDKNTIKCCDTIKCSSNDIDGVCTFKDECKGNIVTNKCPGNNNFVCC</sequence>
<organism evidence="2 3">
    <name type="scientific">Neocallimastix californiae</name>
    <dbReference type="NCBI Taxonomy" id="1754190"/>
    <lineage>
        <taxon>Eukaryota</taxon>
        <taxon>Fungi</taxon>
        <taxon>Fungi incertae sedis</taxon>
        <taxon>Chytridiomycota</taxon>
        <taxon>Chytridiomycota incertae sedis</taxon>
        <taxon>Neocallimastigomycetes</taxon>
        <taxon>Neocallimastigales</taxon>
        <taxon>Neocallimastigaceae</taxon>
        <taxon>Neocallimastix</taxon>
    </lineage>
</organism>
<reference evidence="2 3" key="1">
    <citation type="submission" date="2016-08" db="EMBL/GenBank/DDBJ databases">
        <title>A Parts List for Fungal Cellulosomes Revealed by Comparative Genomics.</title>
        <authorList>
            <consortium name="DOE Joint Genome Institute"/>
            <person name="Haitjema C.H."/>
            <person name="Gilmore S.P."/>
            <person name="Henske J.K."/>
            <person name="Solomon K.V."/>
            <person name="De Groot R."/>
            <person name="Kuo A."/>
            <person name="Mondo S.J."/>
            <person name="Salamov A.A."/>
            <person name="Labutti K."/>
            <person name="Zhao Z."/>
            <person name="Chiniquy J."/>
            <person name="Barry K."/>
            <person name="Brewer H.M."/>
            <person name="Purvine S.O."/>
            <person name="Wright A.T."/>
            <person name="Boxma B."/>
            <person name="Van Alen T."/>
            <person name="Hackstein J.H."/>
            <person name="Baker S.E."/>
            <person name="Grigoriev I.V."/>
            <person name="O'Malley M.A."/>
        </authorList>
    </citation>
    <scope>NUCLEOTIDE SEQUENCE [LARGE SCALE GENOMIC DNA]</scope>
    <source>
        <strain evidence="2 3">G1</strain>
    </source>
</reference>